<dbReference type="GeneID" id="9683012"/>
<dbReference type="OrthoDB" id="10250504at2759"/>
<accession>C1MQ58</accession>
<dbReference type="EMBL" id="GG663738">
    <property type="protein sequence ID" value="EEH58020.1"/>
    <property type="molecule type" value="Genomic_DNA"/>
</dbReference>
<dbReference type="InterPro" id="IPR015940">
    <property type="entry name" value="UBA"/>
</dbReference>
<dbReference type="Proteomes" id="UP000001876">
    <property type="component" value="Unassembled WGS sequence"/>
</dbReference>
<dbReference type="KEGG" id="mpp:MICPUCDRAFT_57169"/>
<proteinExistence type="predicted"/>
<feature type="domain" description="UBA" evidence="2">
    <location>
        <begin position="57"/>
        <end position="99"/>
    </location>
</feature>
<dbReference type="SUPFAM" id="SSF46934">
    <property type="entry name" value="UBA-like"/>
    <property type="match status" value="1"/>
</dbReference>
<feature type="compositionally biased region" description="Acidic residues" evidence="1">
    <location>
        <begin position="23"/>
        <end position="65"/>
    </location>
</feature>
<sequence>MAASGGDPGTSASGRKRQRNENASEEEDKEDEPTATEEPPPDEERSTEEEDDDAPIEIDEDDDPVELLVAQGVSEEVARRALENADGDVDEAVMEVIRLRELEEEERDMAKGMEESLREAEEEATKREAELAEKKRTAPAEYFAGSSFLSHLGVDASERLLREESSSRDDVMQLLDFERQCKKWYRGNGKEVDSKFAAIAAEIVANLPDVDAAKEESGETDMLHSLIVAHLMTLREAVLAHVPEKSGSVPEIFSPTKTADEIEEVDLCDSD</sequence>
<dbReference type="RefSeq" id="XP_003058069.1">
    <property type="nucleotide sequence ID" value="XM_003058023.1"/>
</dbReference>
<reference evidence="3 4" key="1">
    <citation type="journal article" date="2009" name="Science">
        <title>Green evolution and dynamic adaptations revealed by genomes of the marine picoeukaryotes Micromonas.</title>
        <authorList>
            <person name="Worden A.Z."/>
            <person name="Lee J.H."/>
            <person name="Mock T."/>
            <person name="Rouze P."/>
            <person name="Simmons M.P."/>
            <person name="Aerts A.L."/>
            <person name="Allen A.E."/>
            <person name="Cuvelier M.L."/>
            <person name="Derelle E."/>
            <person name="Everett M.V."/>
            <person name="Foulon E."/>
            <person name="Grimwood J."/>
            <person name="Gundlach H."/>
            <person name="Henrissat B."/>
            <person name="Napoli C."/>
            <person name="McDonald S.M."/>
            <person name="Parker M.S."/>
            <person name="Rombauts S."/>
            <person name="Salamov A."/>
            <person name="Von Dassow P."/>
            <person name="Badger J.H."/>
            <person name="Coutinho P.M."/>
            <person name="Demir E."/>
            <person name="Dubchak I."/>
            <person name="Gentemann C."/>
            <person name="Eikrem W."/>
            <person name="Gready J.E."/>
            <person name="John U."/>
            <person name="Lanier W."/>
            <person name="Lindquist E.A."/>
            <person name="Lucas S."/>
            <person name="Mayer K.F."/>
            <person name="Moreau H."/>
            <person name="Not F."/>
            <person name="Otillar R."/>
            <person name="Panaud O."/>
            <person name="Pangilinan J."/>
            <person name="Paulsen I."/>
            <person name="Piegu B."/>
            <person name="Poliakov A."/>
            <person name="Robbens S."/>
            <person name="Schmutz J."/>
            <person name="Toulza E."/>
            <person name="Wyss T."/>
            <person name="Zelensky A."/>
            <person name="Zhou K."/>
            <person name="Armbrust E.V."/>
            <person name="Bhattacharya D."/>
            <person name="Goodenough U.W."/>
            <person name="Van de Peer Y."/>
            <person name="Grigoriev I.V."/>
        </authorList>
    </citation>
    <scope>NUCLEOTIDE SEQUENCE [LARGE SCALE GENOMIC DNA]</scope>
    <source>
        <strain evidence="3 4">CCMP1545</strain>
    </source>
</reference>
<feature type="region of interest" description="Disordered" evidence="1">
    <location>
        <begin position="1"/>
        <end position="72"/>
    </location>
</feature>
<keyword evidence="4" id="KW-1185">Reference proteome</keyword>
<dbReference type="InterPro" id="IPR009060">
    <property type="entry name" value="UBA-like_sf"/>
</dbReference>
<evidence type="ECO:0000313" key="4">
    <source>
        <dbReference type="Proteomes" id="UP000001876"/>
    </source>
</evidence>
<name>C1MQ58_MICPC</name>
<evidence type="ECO:0000256" key="1">
    <source>
        <dbReference type="SAM" id="MobiDB-lite"/>
    </source>
</evidence>
<dbReference type="PROSITE" id="PS50030">
    <property type="entry name" value="UBA"/>
    <property type="match status" value="1"/>
</dbReference>
<dbReference type="AlphaFoldDB" id="C1MQ58"/>
<dbReference type="Gene3D" id="1.10.8.10">
    <property type="entry name" value="DNA helicase RuvA subunit, C-terminal domain"/>
    <property type="match status" value="1"/>
</dbReference>
<gene>
    <name evidence="3" type="ORF">MICPUCDRAFT_57169</name>
</gene>
<evidence type="ECO:0000259" key="2">
    <source>
        <dbReference type="PROSITE" id="PS50030"/>
    </source>
</evidence>
<organism evidence="4">
    <name type="scientific">Micromonas pusilla (strain CCMP1545)</name>
    <name type="common">Picoplanktonic green alga</name>
    <dbReference type="NCBI Taxonomy" id="564608"/>
    <lineage>
        <taxon>Eukaryota</taxon>
        <taxon>Viridiplantae</taxon>
        <taxon>Chlorophyta</taxon>
        <taxon>Mamiellophyceae</taxon>
        <taxon>Mamiellales</taxon>
        <taxon>Mamiellaceae</taxon>
        <taxon>Micromonas</taxon>
    </lineage>
</organism>
<dbReference type="OMA" id="MLIVEHQ"/>
<feature type="region of interest" description="Disordered" evidence="1">
    <location>
        <begin position="106"/>
        <end position="133"/>
    </location>
</feature>
<feature type="compositionally biased region" description="Basic and acidic residues" evidence="1">
    <location>
        <begin position="108"/>
        <end position="133"/>
    </location>
</feature>
<evidence type="ECO:0000313" key="3">
    <source>
        <dbReference type="EMBL" id="EEH58020.1"/>
    </source>
</evidence>
<protein>
    <submittedName>
        <fullName evidence="3">Predicted protein</fullName>
    </submittedName>
</protein>